<organism evidence="1 2">
    <name type="scientific">Phaeosphaeria nodorum (strain SN15 / ATCC MYA-4574 / FGSC 10173)</name>
    <name type="common">Glume blotch fungus</name>
    <name type="synonym">Parastagonospora nodorum</name>
    <dbReference type="NCBI Taxonomy" id="321614"/>
    <lineage>
        <taxon>Eukaryota</taxon>
        <taxon>Fungi</taxon>
        <taxon>Dikarya</taxon>
        <taxon>Ascomycota</taxon>
        <taxon>Pezizomycotina</taxon>
        <taxon>Dothideomycetes</taxon>
        <taxon>Pleosporomycetidae</taxon>
        <taxon>Pleosporales</taxon>
        <taxon>Pleosporineae</taxon>
        <taxon>Phaeosphaeriaceae</taxon>
        <taxon>Parastagonospora</taxon>
    </lineage>
</organism>
<proteinExistence type="predicted"/>
<dbReference type="EMBL" id="CP069035">
    <property type="protein sequence ID" value="QRD02507.1"/>
    <property type="molecule type" value="Genomic_DNA"/>
</dbReference>
<evidence type="ECO:0000313" key="2">
    <source>
        <dbReference type="Proteomes" id="UP000663193"/>
    </source>
</evidence>
<keyword evidence="2" id="KW-1185">Reference proteome</keyword>
<dbReference type="RefSeq" id="XP_001795853.1">
    <property type="nucleotide sequence ID" value="XM_001795801.1"/>
</dbReference>
<protein>
    <submittedName>
        <fullName evidence="1">Uncharacterized protein</fullName>
    </submittedName>
</protein>
<dbReference type="VEuPathDB" id="FungiDB:JI435_054480"/>
<dbReference type="KEGG" id="pno:SNOG_05448"/>
<dbReference type="AlphaFoldDB" id="A0A7U2FC08"/>
<accession>A0A7U2FC08</accession>
<name>A0A7U2FC08_PHANO</name>
<reference evidence="2" key="1">
    <citation type="journal article" date="2021" name="BMC Genomics">
        <title>Chromosome-level genome assembly and manually-curated proteome of model necrotroph Parastagonospora nodorum Sn15 reveals a genome-wide trove of candidate effector homologs, and redundancy of virulence-related functions within an accessory chromosome.</title>
        <authorList>
            <person name="Bertazzoni S."/>
            <person name="Jones D.A.B."/>
            <person name="Phan H.T."/>
            <person name="Tan K.-C."/>
            <person name="Hane J.K."/>
        </authorList>
    </citation>
    <scope>NUCLEOTIDE SEQUENCE [LARGE SCALE GENOMIC DNA]</scope>
    <source>
        <strain evidence="2">SN15 / ATCC MYA-4574 / FGSC 10173)</strain>
    </source>
</reference>
<dbReference type="Proteomes" id="UP000663193">
    <property type="component" value="Chromosome 13"/>
</dbReference>
<evidence type="ECO:0000313" key="1">
    <source>
        <dbReference type="EMBL" id="QRD02507.1"/>
    </source>
</evidence>
<gene>
    <name evidence="1" type="ORF">JI435_054480</name>
</gene>
<sequence length="324" mass="36112">MDSSLATMPTKPFLYAMPAEIIGIIANQLVSTDTHGAWRLRGISKAFKVAIENDITLYQPKDALKQGRNITDELMPRYLFCRIHKHLDAHDALLARLKLKNEYLCRELNITDSSEQMDNLNALCRGQVKILDLRKVKDLLWANYCTVRDRLPVLDAADIGLQAKVAAAMSVRALPLLRKLLPQVHNYWFDDSGDRFDGESPLVAAVSLEDDEMLQIRLSEDLVSKTRYGDPIELWAGIAMDLAIAQGSVSRMTLLFDGVDAAGFEKIQAFYDHSLNAAIAFNGVSLDVVRCLLDRCPSTDLVSDEQFLSACKTKNAELIALLAN</sequence>